<organism evidence="13 14">
    <name type="scientific">Pseudocercospora fijiensis (strain CIRAD86)</name>
    <name type="common">Black leaf streak disease fungus</name>
    <name type="synonym">Mycosphaerella fijiensis</name>
    <dbReference type="NCBI Taxonomy" id="383855"/>
    <lineage>
        <taxon>Eukaryota</taxon>
        <taxon>Fungi</taxon>
        <taxon>Dikarya</taxon>
        <taxon>Ascomycota</taxon>
        <taxon>Pezizomycotina</taxon>
        <taxon>Dothideomycetes</taxon>
        <taxon>Dothideomycetidae</taxon>
        <taxon>Mycosphaerellales</taxon>
        <taxon>Mycosphaerellaceae</taxon>
        <taxon>Pseudocercospora</taxon>
    </lineage>
</organism>
<dbReference type="KEGG" id="pfj:MYCFIDRAFT_212807"/>
<keyword evidence="4 11" id="KW-0999">Mitochondrion inner membrane</keyword>
<dbReference type="OrthoDB" id="5576752at2759"/>
<evidence type="ECO:0000313" key="14">
    <source>
        <dbReference type="Proteomes" id="UP000016932"/>
    </source>
</evidence>
<keyword evidence="7 11" id="KW-0472">Membrane</keyword>
<proteinExistence type="inferred from homology"/>
<dbReference type="Proteomes" id="UP000016932">
    <property type="component" value="Unassembled WGS sequence"/>
</dbReference>
<evidence type="ECO:0000256" key="9">
    <source>
        <dbReference type="ARBA" id="ARBA00025413"/>
    </source>
</evidence>
<dbReference type="HOGENOM" id="CLU_136894_1_1_1"/>
<comment type="similarity">
    <text evidence="2 11">Belongs to the CBP4 family.</text>
</comment>
<evidence type="ECO:0000256" key="3">
    <source>
        <dbReference type="ARBA" id="ARBA00022692"/>
    </source>
</evidence>
<evidence type="ECO:0000256" key="11">
    <source>
        <dbReference type="RuleBase" id="RU368005"/>
    </source>
</evidence>
<evidence type="ECO:0000256" key="7">
    <source>
        <dbReference type="ARBA" id="ARBA00023136"/>
    </source>
</evidence>
<comment type="subcellular location">
    <subcellularLocation>
        <location evidence="1 11">Mitochondrion inner membrane</location>
        <topology evidence="1 11">Single-pass membrane protein</topology>
    </subcellularLocation>
</comment>
<evidence type="ECO:0000256" key="4">
    <source>
        <dbReference type="ARBA" id="ARBA00022792"/>
    </source>
</evidence>
<sequence>MKSITWIKMALAGGVMCIGGPALILWISPTEEELFLKYNPDLQRKSLENRRGKQEDFDNFVKNLKRLSRSDRHIWMVQEEEASRLRKEGIQAELERRREEEERRVEIRDSLKTK</sequence>
<evidence type="ECO:0000256" key="12">
    <source>
        <dbReference type="SAM" id="MobiDB-lite"/>
    </source>
</evidence>
<dbReference type="PANTHER" id="PTHR28202">
    <property type="entry name" value="ASSEMBLY FACTOR CBP4"/>
    <property type="match status" value="1"/>
</dbReference>
<gene>
    <name evidence="13" type="ORF">MYCFIDRAFT_212807</name>
</gene>
<name>N1Q6Y9_PSEFD</name>
<dbReference type="GO" id="GO:0005743">
    <property type="term" value="C:mitochondrial inner membrane"/>
    <property type="evidence" value="ECO:0007669"/>
    <property type="project" value="UniProtKB-SubCell"/>
</dbReference>
<evidence type="ECO:0000256" key="5">
    <source>
        <dbReference type="ARBA" id="ARBA00022989"/>
    </source>
</evidence>
<keyword evidence="6 11" id="KW-0496">Mitochondrion</keyword>
<dbReference type="RefSeq" id="XP_007920753.1">
    <property type="nucleotide sequence ID" value="XM_007922562.1"/>
</dbReference>
<keyword evidence="5 11" id="KW-1133">Transmembrane helix</keyword>
<evidence type="ECO:0000256" key="6">
    <source>
        <dbReference type="ARBA" id="ARBA00023128"/>
    </source>
</evidence>
<feature type="region of interest" description="Disordered" evidence="12">
    <location>
        <begin position="95"/>
        <end position="114"/>
    </location>
</feature>
<feature type="transmembrane region" description="Helical" evidence="11">
    <location>
        <begin position="6"/>
        <end position="27"/>
    </location>
</feature>
<keyword evidence="14" id="KW-1185">Reference proteome</keyword>
<dbReference type="eggNOG" id="ENOG502S2G8">
    <property type="taxonomic scope" value="Eukaryota"/>
</dbReference>
<evidence type="ECO:0000256" key="1">
    <source>
        <dbReference type="ARBA" id="ARBA00004434"/>
    </source>
</evidence>
<accession>N1Q6Y9</accession>
<keyword evidence="3 11" id="KW-0812">Transmembrane</keyword>
<dbReference type="GeneID" id="19337837"/>
<dbReference type="EMBL" id="KB446555">
    <property type="protein sequence ID" value="EME87236.1"/>
    <property type="molecule type" value="Genomic_DNA"/>
</dbReference>
<keyword evidence="8 11" id="KW-0143">Chaperone</keyword>
<evidence type="ECO:0000256" key="8">
    <source>
        <dbReference type="ARBA" id="ARBA00023186"/>
    </source>
</evidence>
<reference evidence="13 14" key="1">
    <citation type="journal article" date="2012" name="PLoS Pathog.">
        <title>Diverse lifestyles and strategies of plant pathogenesis encoded in the genomes of eighteen Dothideomycetes fungi.</title>
        <authorList>
            <person name="Ohm R.A."/>
            <person name="Feau N."/>
            <person name="Henrissat B."/>
            <person name="Schoch C.L."/>
            <person name="Horwitz B.A."/>
            <person name="Barry K.W."/>
            <person name="Condon B.J."/>
            <person name="Copeland A.C."/>
            <person name="Dhillon B."/>
            <person name="Glaser F."/>
            <person name="Hesse C.N."/>
            <person name="Kosti I."/>
            <person name="LaButti K."/>
            <person name="Lindquist E.A."/>
            <person name="Lucas S."/>
            <person name="Salamov A.A."/>
            <person name="Bradshaw R.E."/>
            <person name="Ciuffetti L."/>
            <person name="Hamelin R.C."/>
            <person name="Kema G.H.J."/>
            <person name="Lawrence C."/>
            <person name="Scott J.A."/>
            <person name="Spatafora J.W."/>
            <person name="Turgeon B.G."/>
            <person name="de Wit P.J.G.M."/>
            <person name="Zhong S."/>
            <person name="Goodwin S.B."/>
            <person name="Grigoriev I.V."/>
        </authorList>
    </citation>
    <scope>NUCLEOTIDE SEQUENCE [LARGE SCALE GENOMIC DNA]</scope>
    <source>
        <strain evidence="13 14">CIRAD86</strain>
    </source>
</reference>
<evidence type="ECO:0000313" key="13">
    <source>
        <dbReference type="EMBL" id="EME87236.1"/>
    </source>
</evidence>
<evidence type="ECO:0000256" key="2">
    <source>
        <dbReference type="ARBA" id="ARBA00006780"/>
    </source>
</evidence>
<protein>
    <recommendedName>
        <fullName evidence="10 11">Cytochrome b mRNA-processing protein 4</fullName>
    </recommendedName>
</protein>
<dbReference type="InterPro" id="IPR012420">
    <property type="entry name" value="Cbp4"/>
</dbReference>
<dbReference type="Pfam" id="PF07960">
    <property type="entry name" value="CBP4"/>
    <property type="match status" value="1"/>
</dbReference>
<dbReference type="PANTHER" id="PTHR28202:SF1">
    <property type="entry name" value="ASSEMBLY FACTOR CBP4"/>
    <property type="match status" value="1"/>
</dbReference>
<evidence type="ECO:0000256" key="10">
    <source>
        <dbReference type="ARBA" id="ARBA00031521"/>
    </source>
</evidence>
<comment type="function">
    <text evidence="9 11">Essential for the assembly of ubiquinol-cytochrome c reductase. It has a direct effect on the correct occurrence of the Rieske protein, core 4, core 5 and apocytochrome b.</text>
</comment>
<dbReference type="AlphaFoldDB" id="N1Q6Y9"/>
<dbReference type="GO" id="GO:0034551">
    <property type="term" value="P:mitochondrial respiratory chain complex III assembly"/>
    <property type="evidence" value="ECO:0007669"/>
    <property type="project" value="TreeGrafter"/>
</dbReference>
<dbReference type="VEuPathDB" id="FungiDB:MYCFIDRAFT_212807"/>